<dbReference type="AlphaFoldDB" id="A0A1B8ZNA9"/>
<dbReference type="STRING" id="651561.BBI00_01370"/>
<evidence type="ECO:0000313" key="2">
    <source>
        <dbReference type="Proteomes" id="UP000093432"/>
    </source>
</evidence>
<reference evidence="2" key="1">
    <citation type="submission" date="2016-07" db="EMBL/GenBank/DDBJ databases">
        <authorList>
            <person name="Florea S."/>
            <person name="Webb J.S."/>
            <person name="Jaromczyk J."/>
            <person name="Schardl C.L."/>
        </authorList>
    </citation>
    <scope>NUCLEOTIDE SEQUENCE [LARGE SCALE GENOMIC DNA]</scope>
    <source>
        <strain evidence="2">CC-VM-7</strain>
    </source>
</reference>
<accession>A0A1B8ZNA9</accession>
<organism evidence="1 2">
    <name type="scientific">Chryseobacterium arthrosphaerae</name>
    <dbReference type="NCBI Taxonomy" id="651561"/>
    <lineage>
        <taxon>Bacteria</taxon>
        <taxon>Pseudomonadati</taxon>
        <taxon>Bacteroidota</taxon>
        <taxon>Flavobacteriia</taxon>
        <taxon>Flavobacteriales</taxon>
        <taxon>Weeksellaceae</taxon>
        <taxon>Chryseobacterium group</taxon>
        <taxon>Chryseobacterium</taxon>
    </lineage>
</organism>
<dbReference type="Proteomes" id="UP000093432">
    <property type="component" value="Unassembled WGS sequence"/>
</dbReference>
<gene>
    <name evidence="1" type="ORF">BBI00_01370</name>
</gene>
<name>A0A1B8ZNA9_9FLAO</name>
<sequence>MFFPVQTVDKAYRVQKHVRFEGWEMVVPNREDADLIICKIRLFINFAISHLTYYLRYDLR</sequence>
<comment type="caution">
    <text evidence="1">The sequence shown here is derived from an EMBL/GenBank/DDBJ whole genome shotgun (WGS) entry which is preliminary data.</text>
</comment>
<dbReference type="EMBL" id="MAYG01000001">
    <property type="protein sequence ID" value="OCA73068.1"/>
    <property type="molecule type" value="Genomic_DNA"/>
</dbReference>
<protein>
    <submittedName>
        <fullName evidence="1">Uncharacterized protein</fullName>
    </submittedName>
</protein>
<evidence type="ECO:0000313" key="1">
    <source>
        <dbReference type="EMBL" id="OCA73068.1"/>
    </source>
</evidence>
<proteinExistence type="predicted"/>